<keyword evidence="3" id="KW-1185">Reference proteome</keyword>
<feature type="compositionally biased region" description="Polar residues" evidence="1">
    <location>
        <begin position="45"/>
        <end position="66"/>
    </location>
</feature>
<dbReference type="RefSeq" id="WP_265047959.1">
    <property type="nucleotide sequence ID" value="NZ_CP100390.1"/>
</dbReference>
<dbReference type="Proteomes" id="UP001163739">
    <property type="component" value="Chromosome"/>
</dbReference>
<name>A0ABY6N362_9ALTE</name>
<dbReference type="EMBL" id="CP100390">
    <property type="protein sequence ID" value="UZE96474.1"/>
    <property type="molecule type" value="Genomic_DNA"/>
</dbReference>
<feature type="region of interest" description="Disordered" evidence="1">
    <location>
        <begin position="35"/>
        <end position="66"/>
    </location>
</feature>
<evidence type="ECO:0000313" key="3">
    <source>
        <dbReference type="Proteomes" id="UP001163739"/>
    </source>
</evidence>
<accession>A0ABY6N362</accession>
<sequence>MLIANTLKHFLSARLLRSTLLILFLALLGGCSTHSMQEEPAPQEKTATTSSPLVKEVNQQDPVDSRPQSLCVYETTKGIAEVTQVTEETVTFKFYPGDKHFNLTINEVAWTNITPGQELKAIARTPISGPCLDDEFELLTTVK</sequence>
<protein>
    <submittedName>
        <fullName evidence="2">Uncharacterized protein</fullName>
    </submittedName>
</protein>
<evidence type="ECO:0000313" key="2">
    <source>
        <dbReference type="EMBL" id="UZE96474.1"/>
    </source>
</evidence>
<evidence type="ECO:0000256" key="1">
    <source>
        <dbReference type="SAM" id="MobiDB-lite"/>
    </source>
</evidence>
<organism evidence="2 3">
    <name type="scientific">Alkalimarinus alittae</name>
    <dbReference type="NCBI Taxonomy" id="2961619"/>
    <lineage>
        <taxon>Bacteria</taxon>
        <taxon>Pseudomonadati</taxon>
        <taxon>Pseudomonadota</taxon>
        <taxon>Gammaproteobacteria</taxon>
        <taxon>Alteromonadales</taxon>
        <taxon>Alteromonadaceae</taxon>
        <taxon>Alkalimarinus</taxon>
    </lineage>
</organism>
<proteinExistence type="predicted"/>
<reference evidence="2" key="1">
    <citation type="submission" date="2022-06" db="EMBL/GenBank/DDBJ databases">
        <title>Alkalimarinus sp. nov., isolated from gut of a Alitta virens.</title>
        <authorList>
            <person name="Yang A.I."/>
            <person name="Shin N.-R."/>
        </authorList>
    </citation>
    <scope>NUCLEOTIDE SEQUENCE</scope>
    <source>
        <strain evidence="2">A2M4</strain>
    </source>
</reference>
<gene>
    <name evidence="2" type="ORF">NKI27_01625</name>
</gene>